<feature type="compositionally biased region" description="Low complexity" evidence="1">
    <location>
        <begin position="39"/>
        <end position="51"/>
    </location>
</feature>
<evidence type="ECO:0000256" key="2">
    <source>
        <dbReference type="SAM" id="Phobius"/>
    </source>
</evidence>
<dbReference type="RefSeq" id="WP_256256966.1">
    <property type="nucleotide sequence ID" value="NZ_FOBF01000006.1"/>
</dbReference>
<gene>
    <name evidence="3" type="ORF">SAMN05660976_03122</name>
</gene>
<feature type="transmembrane region" description="Helical" evidence="2">
    <location>
        <begin position="143"/>
        <end position="164"/>
    </location>
</feature>
<protein>
    <recommendedName>
        <fullName evidence="5">Collagen triple helix repeat-containing protein</fullName>
    </recommendedName>
</protein>
<dbReference type="Proteomes" id="UP000198953">
    <property type="component" value="Unassembled WGS sequence"/>
</dbReference>
<sequence length="319" mass="32874">MTDDSPSPQYGPPPGQGPYQGQPPQYGQPSYGPPPQYGPQPGSQPGFGQPQYGPPPQYGQPGQPGPYGQPGQPGLYGQPGQPGQPGQAGQAGQAGEYGQQGQSGQWQPPGQYGQFGQHGQFGQFGQGPQFGSGPDPKAVRPRLWWIAAAWGVALVCVIVGVALFTNGVVGGVSGVAPTKTFAAGENVKVTLDPAERPAVYLSSDTPVHYECRISGGPGQAKLATSAANQTVNDGGTTWELILLVNAPKKGEYDLTCAVQEQADVRFGVGRDLLSAAGGIVGGVAALFLVPGFGVLLAIIMTVVVLVRRNGHRKRLAVSG</sequence>
<keyword evidence="4" id="KW-1185">Reference proteome</keyword>
<feature type="region of interest" description="Disordered" evidence="1">
    <location>
        <begin position="1"/>
        <end position="136"/>
    </location>
</feature>
<dbReference type="EMBL" id="FOBF01000006">
    <property type="protein sequence ID" value="SEL69606.1"/>
    <property type="molecule type" value="Genomic_DNA"/>
</dbReference>
<feature type="transmembrane region" description="Helical" evidence="2">
    <location>
        <begin position="279"/>
        <end position="306"/>
    </location>
</feature>
<accession>A0A1H7SBM6</accession>
<proteinExistence type="predicted"/>
<dbReference type="STRING" id="46177.SAMN05660976_03122"/>
<keyword evidence="2" id="KW-0472">Membrane</keyword>
<evidence type="ECO:0000313" key="3">
    <source>
        <dbReference type="EMBL" id="SEL69606.1"/>
    </source>
</evidence>
<keyword evidence="2" id="KW-1133">Transmembrane helix</keyword>
<name>A0A1H7SBM6_9ACTN</name>
<evidence type="ECO:0008006" key="5">
    <source>
        <dbReference type="Google" id="ProtNLM"/>
    </source>
</evidence>
<reference evidence="3 4" key="1">
    <citation type="submission" date="2016-10" db="EMBL/GenBank/DDBJ databases">
        <authorList>
            <person name="de Groot N.N."/>
        </authorList>
    </citation>
    <scope>NUCLEOTIDE SEQUENCE [LARGE SCALE GENOMIC DNA]</scope>
    <source>
        <strain evidence="3 4">DSM 43357</strain>
    </source>
</reference>
<organism evidence="3 4">
    <name type="scientific">Nonomuraea pusilla</name>
    <dbReference type="NCBI Taxonomy" id="46177"/>
    <lineage>
        <taxon>Bacteria</taxon>
        <taxon>Bacillati</taxon>
        <taxon>Actinomycetota</taxon>
        <taxon>Actinomycetes</taxon>
        <taxon>Streptosporangiales</taxon>
        <taxon>Streptosporangiaceae</taxon>
        <taxon>Nonomuraea</taxon>
    </lineage>
</organism>
<keyword evidence="2" id="KW-0812">Transmembrane</keyword>
<feature type="compositionally biased region" description="Low complexity" evidence="1">
    <location>
        <begin position="69"/>
        <end position="121"/>
    </location>
</feature>
<evidence type="ECO:0000313" key="4">
    <source>
        <dbReference type="Proteomes" id="UP000198953"/>
    </source>
</evidence>
<evidence type="ECO:0000256" key="1">
    <source>
        <dbReference type="SAM" id="MobiDB-lite"/>
    </source>
</evidence>
<feature type="compositionally biased region" description="Low complexity" evidence="1">
    <location>
        <begin position="17"/>
        <end position="30"/>
    </location>
</feature>
<dbReference type="AlphaFoldDB" id="A0A1H7SBM6"/>